<dbReference type="Gene3D" id="1.10.10.10">
    <property type="entry name" value="Winged helix-like DNA-binding domain superfamily/Winged helix DNA-binding domain"/>
    <property type="match status" value="1"/>
</dbReference>
<dbReference type="InterPro" id="IPR039422">
    <property type="entry name" value="MarR/SlyA-like"/>
</dbReference>
<comment type="caution">
    <text evidence="2">The sequence shown here is derived from an EMBL/GenBank/DDBJ whole genome shotgun (WGS) entry which is preliminary data.</text>
</comment>
<sequence>MSSDWDPVYTKLGEATQAYQAAVDDFDREMARLLGVNETDLRCLEALLATDVAAPGRLAAQMGLTTGSVTTMLDRLERLGYLTRSPHPTDRRKTLVRATALAAERVYALMGPFLNDAKAVLADYTADQLGLITEFLAASTANQVRHVQRLRESQSMT</sequence>
<dbReference type="SMART" id="SM00347">
    <property type="entry name" value="HTH_MARR"/>
    <property type="match status" value="1"/>
</dbReference>
<feature type="domain" description="HTH marR-type" evidence="1">
    <location>
        <begin position="5"/>
        <end position="141"/>
    </location>
</feature>
<name>A0A3A4K3P6_9NOCA</name>
<dbReference type="PANTHER" id="PTHR33164">
    <property type="entry name" value="TRANSCRIPTIONAL REGULATOR, MARR FAMILY"/>
    <property type="match status" value="1"/>
</dbReference>
<reference evidence="2 3" key="1">
    <citation type="submission" date="2018-09" db="EMBL/GenBank/DDBJ databases">
        <title>YIM PH21274 draft genome.</title>
        <authorList>
            <person name="Miao C."/>
        </authorList>
    </citation>
    <scope>NUCLEOTIDE SEQUENCE [LARGE SCALE GENOMIC DNA]</scope>
    <source>
        <strain evidence="2 3">YIM PH 21724</strain>
    </source>
</reference>
<evidence type="ECO:0000313" key="3">
    <source>
        <dbReference type="Proteomes" id="UP000266677"/>
    </source>
</evidence>
<dbReference type="PROSITE" id="PS50995">
    <property type="entry name" value="HTH_MARR_2"/>
    <property type="match status" value="1"/>
</dbReference>
<accession>A0A3A4K3P6</accession>
<dbReference type="GO" id="GO:0003700">
    <property type="term" value="F:DNA-binding transcription factor activity"/>
    <property type="evidence" value="ECO:0007669"/>
    <property type="project" value="InterPro"/>
</dbReference>
<dbReference type="Proteomes" id="UP000266677">
    <property type="component" value="Unassembled WGS sequence"/>
</dbReference>
<dbReference type="OrthoDB" id="3173926at2"/>
<organism evidence="2 3">
    <name type="scientific">Nocardia panacis</name>
    <dbReference type="NCBI Taxonomy" id="2340916"/>
    <lineage>
        <taxon>Bacteria</taxon>
        <taxon>Bacillati</taxon>
        <taxon>Actinomycetota</taxon>
        <taxon>Actinomycetes</taxon>
        <taxon>Mycobacteriales</taxon>
        <taxon>Nocardiaceae</taxon>
        <taxon>Nocardia</taxon>
    </lineage>
</organism>
<proteinExistence type="predicted"/>
<dbReference type="InterPro" id="IPR036390">
    <property type="entry name" value="WH_DNA-bd_sf"/>
</dbReference>
<dbReference type="InterPro" id="IPR000835">
    <property type="entry name" value="HTH_MarR-typ"/>
</dbReference>
<dbReference type="SUPFAM" id="SSF46785">
    <property type="entry name" value="Winged helix' DNA-binding domain"/>
    <property type="match status" value="1"/>
</dbReference>
<keyword evidence="3" id="KW-1185">Reference proteome</keyword>
<evidence type="ECO:0000313" key="2">
    <source>
        <dbReference type="EMBL" id="RJO74853.1"/>
    </source>
</evidence>
<dbReference type="RefSeq" id="WP_120041585.1">
    <property type="nucleotide sequence ID" value="NZ_QZFU01000019.1"/>
</dbReference>
<dbReference type="EMBL" id="QZFU01000019">
    <property type="protein sequence ID" value="RJO74853.1"/>
    <property type="molecule type" value="Genomic_DNA"/>
</dbReference>
<gene>
    <name evidence="2" type="ORF">D5S18_15580</name>
</gene>
<evidence type="ECO:0000259" key="1">
    <source>
        <dbReference type="PROSITE" id="PS50995"/>
    </source>
</evidence>
<dbReference type="Pfam" id="PF01047">
    <property type="entry name" value="MarR"/>
    <property type="match status" value="1"/>
</dbReference>
<dbReference type="InterPro" id="IPR036388">
    <property type="entry name" value="WH-like_DNA-bd_sf"/>
</dbReference>
<dbReference type="AlphaFoldDB" id="A0A3A4K3P6"/>
<protein>
    <submittedName>
        <fullName evidence="2">MarR family transcriptional regulator</fullName>
    </submittedName>
</protein>
<dbReference type="PANTHER" id="PTHR33164:SF106">
    <property type="entry name" value="TRANSCRIPTIONAL REGULATORY PROTEIN"/>
    <property type="match status" value="1"/>
</dbReference>
<dbReference type="GO" id="GO:0006950">
    <property type="term" value="P:response to stress"/>
    <property type="evidence" value="ECO:0007669"/>
    <property type="project" value="TreeGrafter"/>
</dbReference>